<proteinExistence type="predicted"/>
<name>A0A2A6DXB9_9BACL</name>
<evidence type="ECO:0000313" key="2">
    <source>
        <dbReference type="Proteomes" id="UP000243688"/>
    </source>
</evidence>
<feature type="non-terminal residue" evidence="1">
    <location>
        <position position="114"/>
    </location>
</feature>
<protein>
    <submittedName>
        <fullName evidence="1">Uncharacterized protein</fullName>
    </submittedName>
</protein>
<dbReference type="EMBL" id="MOXJ01000102">
    <property type="protein sequence ID" value="PDO09147.1"/>
    <property type="molecule type" value="Genomic_DNA"/>
</dbReference>
<sequence>MSGEREYFYIGDRNNSTSGIKGISGIWRSFLKYGVLSASHFEVRFPDDPALSEGKEDFLQLPRISVEPWSGMKGAIAVRGEMTPEAKALFLRIIDNDDIRLWDFILFRDGKKLL</sequence>
<dbReference type="Proteomes" id="UP000243688">
    <property type="component" value="Unassembled WGS sequence"/>
</dbReference>
<dbReference type="AlphaFoldDB" id="A0A2A6DXB9"/>
<comment type="caution">
    <text evidence="1">The sequence shown here is derived from an EMBL/GenBank/DDBJ whole genome shotgun (WGS) entry which is preliminary data.</text>
</comment>
<organism evidence="1 2">
    <name type="scientific">Candidatus Reconcilbacillus cellulovorans</name>
    <dbReference type="NCBI Taxonomy" id="1906605"/>
    <lineage>
        <taxon>Bacteria</taxon>
        <taxon>Bacillati</taxon>
        <taxon>Bacillota</taxon>
        <taxon>Bacilli</taxon>
        <taxon>Bacillales</taxon>
        <taxon>Paenibacillaceae</taxon>
        <taxon>Candidatus Reconcilbacillus</taxon>
    </lineage>
</organism>
<evidence type="ECO:0000313" key="1">
    <source>
        <dbReference type="EMBL" id="PDO09147.1"/>
    </source>
</evidence>
<accession>A0A2A6DXB9</accession>
<gene>
    <name evidence="1" type="ORF">BLM47_14270</name>
</gene>
<reference evidence="1 2" key="1">
    <citation type="submission" date="2016-12" db="EMBL/GenBank/DDBJ databases">
        <title>Candidatus Reconcilibacillus cellulovorans genome.</title>
        <authorList>
            <person name="Kolinko S."/>
            <person name="Wu Y.-W."/>
            <person name="Tachea F."/>
            <person name="Denzel E."/>
            <person name="Hiras J."/>
            <person name="Baecker N."/>
            <person name="Chan L.J."/>
            <person name="Eichorst S.A."/>
            <person name="Frey D."/>
            <person name="Adams P.D."/>
            <person name="Pray T."/>
            <person name="Tanjore D."/>
            <person name="Petzold C.J."/>
            <person name="Gladden J.M."/>
            <person name="Simmons B.A."/>
            <person name="Singer S.W."/>
        </authorList>
    </citation>
    <scope>NUCLEOTIDE SEQUENCE [LARGE SCALE GENOMIC DNA]</scope>
    <source>
        <strain evidence="1">JTherm</strain>
    </source>
</reference>